<keyword evidence="10" id="KW-1185">Reference proteome</keyword>
<evidence type="ECO:0000256" key="6">
    <source>
        <dbReference type="ARBA" id="ARBA00022801"/>
    </source>
</evidence>
<dbReference type="InterPro" id="IPR011050">
    <property type="entry name" value="Pectin_lyase_fold/virulence"/>
</dbReference>
<keyword evidence="6" id="KW-0378">Hydrolase</keyword>
<evidence type="ECO:0000256" key="1">
    <source>
        <dbReference type="ARBA" id="ARBA00004191"/>
    </source>
</evidence>
<dbReference type="EC" id="3.1.1.11" evidence="4"/>
<dbReference type="EMBL" id="VOIH02000010">
    <property type="protein sequence ID" value="KAF3435717.1"/>
    <property type="molecule type" value="Genomic_DNA"/>
</dbReference>
<protein>
    <recommendedName>
        <fullName evidence="4">pectinesterase</fullName>
        <ecNumber evidence="4">3.1.1.11</ecNumber>
    </recommendedName>
</protein>
<keyword evidence="5" id="KW-0964">Secreted</keyword>
<dbReference type="PANTHER" id="PTHR31321:SF72">
    <property type="entry name" value="PECTINESTERASE 11-RELATED"/>
    <property type="match status" value="1"/>
</dbReference>
<feature type="domain" description="Pectinesterase catalytic" evidence="8">
    <location>
        <begin position="31"/>
        <end position="104"/>
    </location>
</feature>
<accession>A0A8K0GNJ2</accession>
<dbReference type="SUPFAM" id="SSF51126">
    <property type="entry name" value="Pectin lyase-like"/>
    <property type="match status" value="1"/>
</dbReference>
<evidence type="ECO:0000256" key="7">
    <source>
        <dbReference type="ARBA" id="ARBA00023085"/>
    </source>
</evidence>
<gene>
    <name evidence="9" type="ORF">FNV43_RR22809</name>
</gene>
<dbReference type="InterPro" id="IPR012334">
    <property type="entry name" value="Pectin_lyas_fold"/>
</dbReference>
<organism evidence="9 10">
    <name type="scientific">Rhamnella rubrinervis</name>
    <dbReference type="NCBI Taxonomy" id="2594499"/>
    <lineage>
        <taxon>Eukaryota</taxon>
        <taxon>Viridiplantae</taxon>
        <taxon>Streptophyta</taxon>
        <taxon>Embryophyta</taxon>
        <taxon>Tracheophyta</taxon>
        <taxon>Spermatophyta</taxon>
        <taxon>Magnoliopsida</taxon>
        <taxon>eudicotyledons</taxon>
        <taxon>Gunneridae</taxon>
        <taxon>Pentapetalae</taxon>
        <taxon>rosids</taxon>
        <taxon>fabids</taxon>
        <taxon>Rosales</taxon>
        <taxon>Rhamnaceae</taxon>
        <taxon>rhamnoid group</taxon>
        <taxon>Rhamneae</taxon>
        <taxon>Rhamnella</taxon>
    </lineage>
</organism>
<dbReference type="GO" id="GO:0030599">
    <property type="term" value="F:pectinesterase activity"/>
    <property type="evidence" value="ECO:0007669"/>
    <property type="project" value="UniProtKB-EC"/>
</dbReference>
<comment type="pathway">
    <text evidence="2">Glycan metabolism; pectin degradation; 2-dehydro-3-deoxy-D-gluconate from pectin: step 1/5.</text>
</comment>
<sequence length="221" mass="24470">MVISKRHKMPLMLSHLITRKLFSSGLSLEHTEKIVVPTDKPFVTLSGTKASDTIITWNDGGGIFDSPTLSVLASDFVGRYLTIQNTFGTSGRAVAVRVSGDKAASSGATDFTCGNAASRFERCHLHSMSERGGAITAQHRAMERLLRVIFALTYMSNAIMPHGWDDWGNQSTHRWKSVEWCRSLSNEEAAPFLTKDMIGGKDWLRPQPNHFKRSSTLISTL</sequence>
<dbReference type="UniPathway" id="UPA00545">
    <property type="reaction ID" value="UER00823"/>
</dbReference>
<evidence type="ECO:0000313" key="10">
    <source>
        <dbReference type="Proteomes" id="UP000796880"/>
    </source>
</evidence>
<comment type="similarity">
    <text evidence="3">Belongs to the pectinesterase family.</text>
</comment>
<keyword evidence="5" id="KW-0134">Cell wall</keyword>
<evidence type="ECO:0000256" key="4">
    <source>
        <dbReference type="ARBA" id="ARBA00013229"/>
    </source>
</evidence>
<evidence type="ECO:0000256" key="2">
    <source>
        <dbReference type="ARBA" id="ARBA00005184"/>
    </source>
</evidence>
<dbReference type="OrthoDB" id="2019149at2759"/>
<evidence type="ECO:0000259" key="8">
    <source>
        <dbReference type="Pfam" id="PF01095"/>
    </source>
</evidence>
<name>A0A8K0GNJ2_9ROSA</name>
<keyword evidence="7" id="KW-0063">Aspartyl esterase</keyword>
<dbReference type="Gene3D" id="2.160.20.10">
    <property type="entry name" value="Single-stranded right-handed beta-helix, Pectin lyase-like"/>
    <property type="match status" value="2"/>
</dbReference>
<comment type="subcellular location">
    <subcellularLocation>
        <location evidence="1">Secreted</location>
        <location evidence="1">Cell wall</location>
    </subcellularLocation>
</comment>
<evidence type="ECO:0000256" key="5">
    <source>
        <dbReference type="ARBA" id="ARBA00022512"/>
    </source>
</evidence>
<evidence type="ECO:0000256" key="3">
    <source>
        <dbReference type="ARBA" id="ARBA00008891"/>
    </source>
</evidence>
<dbReference type="Pfam" id="PF01095">
    <property type="entry name" value="Pectinesterase"/>
    <property type="match status" value="1"/>
</dbReference>
<proteinExistence type="inferred from homology"/>
<comment type="caution">
    <text evidence="9">The sequence shown here is derived from an EMBL/GenBank/DDBJ whole genome shotgun (WGS) entry which is preliminary data.</text>
</comment>
<dbReference type="PANTHER" id="PTHR31321">
    <property type="entry name" value="ACYL-COA THIOESTER HYDROLASE YBHC-RELATED"/>
    <property type="match status" value="1"/>
</dbReference>
<dbReference type="Proteomes" id="UP000796880">
    <property type="component" value="Unassembled WGS sequence"/>
</dbReference>
<dbReference type="GO" id="GO:0045490">
    <property type="term" value="P:pectin catabolic process"/>
    <property type="evidence" value="ECO:0007669"/>
    <property type="project" value="UniProtKB-UniPathway"/>
</dbReference>
<dbReference type="GO" id="GO:0042545">
    <property type="term" value="P:cell wall modification"/>
    <property type="evidence" value="ECO:0007669"/>
    <property type="project" value="InterPro"/>
</dbReference>
<reference evidence="9" key="1">
    <citation type="submission" date="2020-03" db="EMBL/GenBank/DDBJ databases">
        <title>A high-quality chromosome-level genome assembly of a woody plant with both climbing and erect habits, Rhamnella rubrinervis.</title>
        <authorList>
            <person name="Lu Z."/>
            <person name="Yang Y."/>
            <person name="Zhu X."/>
            <person name="Sun Y."/>
        </authorList>
    </citation>
    <scope>NUCLEOTIDE SEQUENCE</scope>
    <source>
        <strain evidence="9">BYM</strain>
        <tissue evidence="9">Leaf</tissue>
    </source>
</reference>
<evidence type="ECO:0000313" key="9">
    <source>
        <dbReference type="EMBL" id="KAF3435717.1"/>
    </source>
</evidence>
<dbReference type="InterPro" id="IPR000070">
    <property type="entry name" value="Pectinesterase_cat"/>
</dbReference>
<dbReference type="AlphaFoldDB" id="A0A8K0GNJ2"/>